<feature type="domain" description="HTH arsR-type" evidence="1">
    <location>
        <begin position="1"/>
        <end position="73"/>
    </location>
</feature>
<dbReference type="SMART" id="SM00418">
    <property type="entry name" value="HTH_ARSR"/>
    <property type="match status" value="1"/>
</dbReference>
<dbReference type="PANTHER" id="PTHR38600">
    <property type="entry name" value="TRANSCRIPTIONAL REGULATORY PROTEIN"/>
    <property type="match status" value="1"/>
</dbReference>
<sequence>MLDVLMEGPLPAGEIARHFPDITRPAVSQHLAVLREADLVREHREGRHRIYTLQPERLEMLWTDWLSRYQKFWRMHLRDLKEVVERDNPRTTAFSRESGDIKHSH</sequence>
<dbReference type="Proteomes" id="UP000533476">
    <property type="component" value="Unassembled WGS sequence"/>
</dbReference>
<dbReference type="PANTHER" id="PTHR38600:SF1">
    <property type="entry name" value="TRANSCRIPTIONAL REGULATORY PROTEIN"/>
    <property type="match status" value="1"/>
</dbReference>
<dbReference type="PRINTS" id="PR00778">
    <property type="entry name" value="HTHARSR"/>
</dbReference>
<evidence type="ECO:0000259" key="1">
    <source>
        <dbReference type="PROSITE" id="PS50987"/>
    </source>
</evidence>
<dbReference type="InterPro" id="IPR036390">
    <property type="entry name" value="WH_DNA-bd_sf"/>
</dbReference>
<dbReference type="NCBIfam" id="NF033788">
    <property type="entry name" value="HTH_metalloreg"/>
    <property type="match status" value="1"/>
</dbReference>
<dbReference type="InterPro" id="IPR036388">
    <property type="entry name" value="WH-like_DNA-bd_sf"/>
</dbReference>
<protein>
    <submittedName>
        <fullName evidence="2">Helix-turn-helix transcriptional regulator</fullName>
    </submittedName>
</protein>
<accession>A0A7Y0L626</accession>
<keyword evidence="3" id="KW-1185">Reference proteome</keyword>
<organism evidence="2 3">
    <name type="scientific">Sulfobacillus harzensis</name>
    <dbReference type="NCBI Taxonomy" id="2729629"/>
    <lineage>
        <taxon>Bacteria</taxon>
        <taxon>Bacillati</taxon>
        <taxon>Bacillota</taxon>
        <taxon>Clostridia</taxon>
        <taxon>Eubacteriales</taxon>
        <taxon>Clostridiales Family XVII. Incertae Sedis</taxon>
        <taxon>Sulfobacillus</taxon>
    </lineage>
</organism>
<dbReference type="CDD" id="cd00090">
    <property type="entry name" value="HTH_ARSR"/>
    <property type="match status" value="1"/>
</dbReference>
<dbReference type="InterPro" id="IPR001845">
    <property type="entry name" value="HTH_ArsR_DNA-bd_dom"/>
</dbReference>
<dbReference type="InterPro" id="IPR011991">
    <property type="entry name" value="ArsR-like_HTH"/>
</dbReference>
<dbReference type="EMBL" id="JABBVZ010000075">
    <property type="protein sequence ID" value="NMP23952.1"/>
    <property type="molecule type" value="Genomic_DNA"/>
</dbReference>
<proteinExistence type="predicted"/>
<dbReference type="Pfam" id="PF12840">
    <property type="entry name" value="HTH_20"/>
    <property type="match status" value="1"/>
</dbReference>
<dbReference type="SUPFAM" id="SSF46785">
    <property type="entry name" value="Winged helix' DNA-binding domain"/>
    <property type="match status" value="1"/>
</dbReference>
<gene>
    <name evidence="2" type="ORF">HIJ39_16585</name>
</gene>
<dbReference type="GO" id="GO:0003700">
    <property type="term" value="F:DNA-binding transcription factor activity"/>
    <property type="evidence" value="ECO:0007669"/>
    <property type="project" value="InterPro"/>
</dbReference>
<comment type="caution">
    <text evidence="2">The sequence shown here is derived from an EMBL/GenBank/DDBJ whole genome shotgun (WGS) entry which is preliminary data.</text>
</comment>
<reference evidence="2 3" key="1">
    <citation type="submission" date="2020-04" db="EMBL/GenBank/DDBJ databases">
        <authorList>
            <person name="Zhang R."/>
            <person name="Schippers A."/>
        </authorList>
    </citation>
    <scope>NUCLEOTIDE SEQUENCE [LARGE SCALE GENOMIC DNA]</scope>
    <source>
        <strain evidence="2 3">DSM 109850</strain>
    </source>
</reference>
<dbReference type="AlphaFoldDB" id="A0A7Y0L626"/>
<dbReference type="PROSITE" id="PS50987">
    <property type="entry name" value="HTH_ARSR_2"/>
    <property type="match status" value="1"/>
</dbReference>
<dbReference type="Gene3D" id="1.10.10.10">
    <property type="entry name" value="Winged helix-like DNA-binding domain superfamily/Winged helix DNA-binding domain"/>
    <property type="match status" value="1"/>
</dbReference>
<evidence type="ECO:0000313" key="2">
    <source>
        <dbReference type="EMBL" id="NMP23952.1"/>
    </source>
</evidence>
<evidence type="ECO:0000313" key="3">
    <source>
        <dbReference type="Proteomes" id="UP000533476"/>
    </source>
</evidence>
<name>A0A7Y0L626_9FIRM</name>